<evidence type="ECO:0000313" key="1">
    <source>
        <dbReference type="EMBL" id="KIX85390.1"/>
    </source>
</evidence>
<reference evidence="1 2" key="1">
    <citation type="journal article" date="2013" name="Proc. Natl. Acad. Sci. U.S.A.">
        <title>Candidate phylum TM6 genome recovered from a hospital sink biofilm provides genomic insights into this uncultivated phylum.</title>
        <authorList>
            <person name="McLean J.S."/>
            <person name="Lombardo M.J."/>
            <person name="Badger J.H."/>
            <person name="Edlund A."/>
            <person name="Novotny M."/>
            <person name="Yee-Greenbaum J."/>
            <person name="Vyahhi N."/>
            <person name="Hall A.P."/>
            <person name="Yang Y."/>
            <person name="Dupont C.L."/>
            <person name="Ziegler M.G."/>
            <person name="Chitsaz H."/>
            <person name="Allen A.E."/>
            <person name="Yooseph S."/>
            <person name="Tesler G."/>
            <person name="Pevzner P.A."/>
            <person name="Friedman R.M."/>
            <person name="Nealson K.H."/>
            <person name="Venter J.C."/>
            <person name="Lasken R.S."/>
        </authorList>
    </citation>
    <scope>NUCLEOTIDE SEQUENCE [LARGE SCALE GENOMIC DNA]</scope>
    <source>
        <strain evidence="1 2">TM6SC1</strain>
    </source>
</reference>
<proteinExistence type="predicted"/>
<dbReference type="AlphaFoldDB" id="A0A0D2I2H5"/>
<comment type="caution">
    <text evidence="1">The sequence shown here is derived from an EMBL/GenBank/DDBJ whole genome shotgun (WGS) entry which is preliminary data.</text>
</comment>
<keyword evidence="2" id="KW-1185">Reference proteome</keyword>
<protein>
    <submittedName>
        <fullName evidence="1">Uncharacterized protein</fullName>
    </submittedName>
</protein>
<gene>
    <name evidence="1" type="ORF">J120_00170</name>
</gene>
<sequence>MKLFIMLNIIGILLTPLSFAYTYTIKNSTNFAIKATIQRTYAPPLTKEIKAGKREIIKAADKIIAKRKTCAQKLEIESRDKAFPAKTSLLIYPQCANHNWDIQIRDKGLIVLPLNNSHRVTKVYLKVPCKSTRWIVRAGDLPTEPLKLIEEQ</sequence>
<name>A0A0D2I2H5_9BACT</name>
<dbReference type="Proteomes" id="UP000032214">
    <property type="component" value="Unassembled WGS sequence"/>
</dbReference>
<evidence type="ECO:0000313" key="2">
    <source>
        <dbReference type="Proteomes" id="UP000032214"/>
    </source>
</evidence>
<dbReference type="EMBL" id="ARQD01000001">
    <property type="protein sequence ID" value="KIX85390.1"/>
    <property type="molecule type" value="Genomic_DNA"/>
</dbReference>
<accession>A0A0D2I2H5</accession>
<organism evidence="1 2">
    <name type="scientific">candidate division TM6 bacterium JCVI TM6SC1</name>
    <dbReference type="NCBI Taxonomy" id="1306947"/>
    <lineage>
        <taxon>Bacteria</taxon>
        <taxon>Candidatus Babelota</taxon>
        <taxon>Vermiphilus</taxon>
    </lineage>
</organism>